<keyword evidence="2" id="KW-1185">Reference proteome</keyword>
<dbReference type="Proteomes" id="UP000636709">
    <property type="component" value="Unassembled WGS sequence"/>
</dbReference>
<accession>A0A835EPH9</accession>
<sequence length="39" mass="4778">MLLPYEMYKGRKVPCSEYLSSEHQEIKSRHSRTSRWHLL</sequence>
<name>A0A835EPH9_9POAL</name>
<evidence type="ECO:0000313" key="1">
    <source>
        <dbReference type="EMBL" id="KAF8711384.1"/>
    </source>
</evidence>
<organism evidence="1 2">
    <name type="scientific">Digitaria exilis</name>
    <dbReference type="NCBI Taxonomy" id="1010633"/>
    <lineage>
        <taxon>Eukaryota</taxon>
        <taxon>Viridiplantae</taxon>
        <taxon>Streptophyta</taxon>
        <taxon>Embryophyta</taxon>
        <taxon>Tracheophyta</taxon>
        <taxon>Spermatophyta</taxon>
        <taxon>Magnoliopsida</taxon>
        <taxon>Liliopsida</taxon>
        <taxon>Poales</taxon>
        <taxon>Poaceae</taxon>
        <taxon>PACMAD clade</taxon>
        <taxon>Panicoideae</taxon>
        <taxon>Panicodae</taxon>
        <taxon>Paniceae</taxon>
        <taxon>Anthephorinae</taxon>
        <taxon>Digitaria</taxon>
    </lineage>
</organism>
<comment type="caution">
    <text evidence="1">The sequence shown here is derived from an EMBL/GenBank/DDBJ whole genome shotgun (WGS) entry which is preliminary data.</text>
</comment>
<evidence type="ECO:0000313" key="2">
    <source>
        <dbReference type="Proteomes" id="UP000636709"/>
    </source>
</evidence>
<dbReference type="AlphaFoldDB" id="A0A835EPH9"/>
<dbReference type="EMBL" id="JACEFO010001753">
    <property type="protein sequence ID" value="KAF8711384.1"/>
    <property type="molecule type" value="Genomic_DNA"/>
</dbReference>
<reference evidence="1" key="1">
    <citation type="submission" date="2020-07" db="EMBL/GenBank/DDBJ databases">
        <title>Genome sequence and genetic diversity analysis of an under-domesticated orphan crop, white fonio (Digitaria exilis).</title>
        <authorList>
            <person name="Bennetzen J.L."/>
            <person name="Chen S."/>
            <person name="Ma X."/>
            <person name="Wang X."/>
            <person name="Yssel A.E.J."/>
            <person name="Chaluvadi S.R."/>
            <person name="Johnson M."/>
            <person name="Gangashetty P."/>
            <person name="Hamidou F."/>
            <person name="Sanogo M.D."/>
            <person name="Zwaenepoel A."/>
            <person name="Wallace J."/>
            <person name="Van De Peer Y."/>
            <person name="Van Deynze A."/>
        </authorList>
    </citation>
    <scope>NUCLEOTIDE SEQUENCE</scope>
    <source>
        <tissue evidence="1">Leaves</tissue>
    </source>
</reference>
<gene>
    <name evidence="1" type="ORF">HU200_029415</name>
</gene>
<proteinExistence type="predicted"/>
<protein>
    <submittedName>
        <fullName evidence="1">Uncharacterized protein</fullName>
    </submittedName>
</protein>